<dbReference type="GO" id="GO:0005506">
    <property type="term" value="F:iron ion binding"/>
    <property type="evidence" value="ECO:0007669"/>
    <property type="project" value="InterPro"/>
</dbReference>
<keyword evidence="7 12" id="KW-0560">Oxidoreductase</keyword>
<comment type="similarity">
    <text evidence="3 12">Belongs to the cytochrome P450 family.</text>
</comment>
<feature type="binding site" description="axial binding residue" evidence="11">
    <location>
        <position position="460"/>
    </location>
    <ligand>
        <name>heme</name>
        <dbReference type="ChEBI" id="CHEBI:30413"/>
    </ligand>
    <ligandPart>
        <name>Fe</name>
        <dbReference type="ChEBI" id="CHEBI:18248"/>
    </ligandPart>
</feature>
<evidence type="ECO:0000256" key="3">
    <source>
        <dbReference type="ARBA" id="ARBA00010617"/>
    </source>
</evidence>
<comment type="caution">
    <text evidence="15">The sequence shown here is derived from an EMBL/GenBank/DDBJ whole genome shotgun (WGS) entry which is preliminary data.</text>
</comment>
<dbReference type="GO" id="GO:0004497">
    <property type="term" value="F:monooxygenase activity"/>
    <property type="evidence" value="ECO:0007669"/>
    <property type="project" value="UniProtKB-KW"/>
</dbReference>
<evidence type="ECO:0000256" key="12">
    <source>
        <dbReference type="RuleBase" id="RU000461"/>
    </source>
</evidence>
<evidence type="ECO:0000256" key="1">
    <source>
        <dbReference type="ARBA" id="ARBA00001971"/>
    </source>
</evidence>
<evidence type="ECO:0000256" key="11">
    <source>
        <dbReference type="PIRSR" id="PIRSR602401-1"/>
    </source>
</evidence>
<dbReference type="InterPro" id="IPR036396">
    <property type="entry name" value="Cyt_P450_sf"/>
</dbReference>
<sequence>MQQTVKLEFQQPSSLLFLVLAGLAYLIYRRVAQYLFSRRRGCQKAKSRAPVKDPYFGFDFIYDSIFGGSEEKYLESTLETFRRLGATYTVKRWSWEVIYTADGRNIKYLLAGGFGDFALPRLRVAAMSTLLGRGIFTLNGTAWAHARAVLKPMFARLDKQAVTSALEPHFQAMLGRFPGTAPVDLQSLFFRLAMDFAADHLMGNPGSVPAAGEHARAERFVDDYMACSREVVKKLRLGPLQHLRFSVAAFLAKRRVFRYIDDFIDEALARDGRRDPDGASSGPVGRTGRGTGSILSELAAVTQDRKTLRDQVLHILVASRDTTASVLSNLFFVLAQNPKAYRRLRKEVLAVAGDEMPTTAQLRQMEYVRWCVDESLRLHPVIPVNAREATRDTALPHGGGADGNAPLLIPRGVVVMYNTYALHRDEGVFGSRPEAFEPERWRGLRPGWGYLPFSGGPRICMGQQLALTEVQYIAARMAQTFEAIEGRGEREWVEVDALATTCRGGVKVSLQRAQAREPSS</sequence>
<keyword evidence="9 12" id="KW-0503">Monooxygenase</keyword>
<dbReference type="Proteomes" id="UP000824596">
    <property type="component" value="Unassembled WGS sequence"/>
</dbReference>
<evidence type="ECO:0000256" key="4">
    <source>
        <dbReference type="ARBA" id="ARBA00022692"/>
    </source>
</evidence>
<dbReference type="GO" id="GO:0016705">
    <property type="term" value="F:oxidoreductase activity, acting on paired donors, with incorporation or reduction of molecular oxygen"/>
    <property type="evidence" value="ECO:0007669"/>
    <property type="project" value="InterPro"/>
</dbReference>
<dbReference type="OrthoDB" id="1470350at2759"/>
<dbReference type="Gene3D" id="1.10.630.10">
    <property type="entry name" value="Cytochrome P450"/>
    <property type="match status" value="1"/>
</dbReference>
<dbReference type="GO" id="GO:0016020">
    <property type="term" value="C:membrane"/>
    <property type="evidence" value="ECO:0007669"/>
    <property type="project" value="UniProtKB-SubCell"/>
</dbReference>
<dbReference type="PANTHER" id="PTHR24287">
    <property type="entry name" value="P450, PUTATIVE (EUROFUNG)-RELATED"/>
    <property type="match status" value="1"/>
</dbReference>
<keyword evidence="16" id="KW-1185">Reference proteome</keyword>
<evidence type="ECO:0000256" key="9">
    <source>
        <dbReference type="ARBA" id="ARBA00023033"/>
    </source>
</evidence>
<name>A0A9P8MU90_9HYPO</name>
<dbReference type="PANTHER" id="PTHR24287:SF17">
    <property type="entry name" value="P450, PUTATIVE (EUROFUNG)-RELATED"/>
    <property type="match status" value="1"/>
</dbReference>
<keyword evidence="11 12" id="KW-0349">Heme</keyword>
<keyword evidence="5 11" id="KW-0479">Metal-binding</keyword>
<dbReference type="EMBL" id="JAIZPD010000008">
    <property type="protein sequence ID" value="KAH0961502.1"/>
    <property type="molecule type" value="Genomic_DNA"/>
</dbReference>
<keyword evidence="10 14" id="KW-0472">Membrane</keyword>
<dbReference type="InterPro" id="IPR017972">
    <property type="entry name" value="Cyt_P450_CS"/>
</dbReference>
<dbReference type="PROSITE" id="PS00086">
    <property type="entry name" value="CYTOCHROME_P450"/>
    <property type="match status" value="1"/>
</dbReference>
<accession>A0A9P8MU90</accession>
<keyword evidence="6 14" id="KW-1133">Transmembrane helix</keyword>
<dbReference type="GO" id="GO:0020037">
    <property type="term" value="F:heme binding"/>
    <property type="evidence" value="ECO:0007669"/>
    <property type="project" value="InterPro"/>
</dbReference>
<evidence type="ECO:0000256" key="14">
    <source>
        <dbReference type="SAM" id="Phobius"/>
    </source>
</evidence>
<dbReference type="GeneID" id="68356709"/>
<dbReference type="RefSeq" id="XP_044719015.1">
    <property type="nucleotide sequence ID" value="XM_044866051.1"/>
</dbReference>
<evidence type="ECO:0000256" key="6">
    <source>
        <dbReference type="ARBA" id="ARBA00022989"/>
    </source>
</evidence>
<dbReference type="Pfam" id="PF00067">
    <property type="entry name" value="p450"/>
    <property type="match status" value="1"/>
</dbReference>
<comment type="cofactor">
    <cofactor evidence="1 11">
        <name>heme</name>
        <dbReference type="ChEBI" id="CHEBI:30413"/>
    </cofactor>
</comment>
<dbReference type="InterPro" id="IPR001128">
    <property type="entry name" value="Cyt_P450"/>
</dbReference>
<evidence type="ECO:0000256" key="8">
    <source>
        <dbReference type="ARBA" id="ARBA00023004"/>
    </source>
</evidence>
<protein>
    <submittedName>
        <fullName evidence="15">Cytochrome p450 domain-containing protein</fullName>
    </submittedName>
</protein>
<reference evidence="15" key="1">
    <citation type="submission" date="2021-09" db="EMBL/GenBank/DDBJ databases">
        <title>A high-quality genome of the endoparasitic fungus Hirsutella rhossiliensis with a comparison of Hirsutella genomes reveals transposable elements contributing to genome size variation.</title>
        <authorList>
            <person name="Lin R."/>
            <person name="Jiao Y."/>
            <person name="Sun X."/>
            <person name="Ling J."/>
            <person name="Xie B."/>
            <person name="Cheng X."/>
        </authorList>
    </citation>
    <scope>NUCLEOTIDE SEQUENCE</scope>
    <source>
        <strain evidence="15">HR02</strain>
    </source>
</reference>
<evidence type="ECO:0000313" key="16">
    <source>
        <dbReference type="Proteomes" id="UP000824596"/>
    </source>
</evidence>
<dbReference type="PRINTS" id="PR00385">
    <property type="entry name" value="P450"/>
</dbReference>
<organism evidence="15 16">
    <name type="scientific">Hirsutella rhossiliensis</name>
    <dbReference type="NCBI Taxonomy" id="111463"/>
    <lineage>
        <taxon>Eukaryota</taxon>
        <taxon>Fungi</taxon>
        <taxon>Dikarya</taxon>
        <taxon>Ascomycota</taxon>
        <taxon>Pezizomycotina</taxon>
        <taxon>Sordariomycetes</taxon>
        <taxon>Hypocreomycetidae</taxon>
        <taxon>Hypocreales</taxon>
        <taxon>Ophiocordycipitaceae</taxon>
        <taxon>Hirsutella</taxon>
    </lineage>
</organism>
<proteinExistence type="inferred from homology"/>
<keyword evidence="8 11" id="KW-0408">Iron</keyword>
<evidence type="ECO:0000313" key="15">
    <source>
        <dbReference type="EMBL" id="KAH0961502.1"/>
    </source>
</evidence>
<evidence type="ECO:0000256" key="13">
    <source>
        <dbReference type="SAM" id="MobiDB-lite"/>
    </source>
</evidence>
<evidence type="ECO:0000256" key="5">
    <source>
        <dbReference type="ARBA" id="ARBA00022723"/>
    </source>
</evidence>
<feature type="transmembrane region" description="Helical" evidence="14">
    <location>
        <begin position="12"/>
        <end position="28"/>
    </location>
</feature>
<keyword evidence="4 14" id="KW-0812">Transmembrane</keyword>
<dbReference type="SUPFAM" id="SSF48264">
    <property type="entry name" value="Cytochrome P450"/>
    <property type="match status" value="1"/>
</dbReference>
<dbReference type="PRINTS" id="PR00463">
    <property type="entry name" value="EP450I"/>
</dbReference>
<comment type="subcellular location">
    <subcellularLocation>
        <location evidence="2">Membrane</location>
        <topology evidence="2">Single-pass membrane protein</topology>
    </subcellularLocation>
</comment>
<gene>
    <name evidence="15" type="ORF">HRG_07580</name>
</gene>
<dbReference type="InterPro" id="IPR047146">
    <property type="entry name" value="Cyt_P450_E_CYP52_fungi"/>
</dbReference>
<evidence type="ECO:0000256" key="2">
    <source>
        <dbReference type="ARBA" id="ARBA00004167"/>
    </source>
</evidence>
<evidence type="ECO:0000256" key="10">
    <source>
        <dbReference type="ARBA" id="ARBA00023136"/>
    </source>
</evidence>
<dbReference type="CDD" id="cd11063">
    <property type="entry name" value="CYP52"/>
    <property type="match status" value="1"/>
</dbReference>
<dbReference type="AlphaFoldDB" id="A0A9P8MU90"/>
<feature type="region of interest" description="Disordered" evidence="13">
    <location>
        <begin position="272"/>
        <end position="291"/>
    </location>
</feature>
<evidence type="ECO:0000256" key="7">
    <source>
        <dbReference type="ARBA" id="ARBA00023002"/>
    </source>
</evidence>
<dbReference type="InterPro" id="IPR002401">
    <property type="entry name" value="Cyt_P450_E_grp-I"/>
</dbReference>